<evidence type="ECO:0000256" key="4">
    <source>
        <dbReference type="SAM" id="MobiDB-lite"/>
    </source>
</evidence>
<reference evidence="6 7" key="1">
    <citation type="submission" date="2006-10" db="EMBL/GenBank/DDBJ databases">
        <title>The Genome Sequence of Batrachochytrium dendrobatidis JEL423.</title>
        <authorList>
            <consortium name="The Broad Institute Genome Sequencing Platform"/>
            <person name="Birren B."/>
            <person name="Lander E."/>
            <person name="Galagan J."/>
            <person name="Cuomo C."/>
            <person name="Devon K."/>
            <person name="Jaffe D."/>
            <person name="Butler J."/>
            <person name="Alvarez P."/>
            <person name="Gnerre S."/>
            <person name="Grabherr M."/>
            <person name="Kleber M."/>
            <person name="Mauceli E."/>
            <person name="Brockman W."/>
            <person name="Young S."/>
            <person name="LaButti K."/>
            <person name="Sykes S."/>
            <person name="DeCaprio D."/>
            <person name="Crawford M."/>
            <person name="Koehrsen M."/>
            <person name="Engels R."/>
            <person name="Montgomery P."/>
            <person name="Pearson M."/>
            <person name="Howarth C."/>
            <person name="Larson L."/>
            <person name="White J."/>
            <person name="O'Leary S."/>
            <person name="Kodira C."/>
            <person name="Zeng Q."/>
            <person name="Yandava C."/>
            <person name="Alvarado L."/>
            <person name="Longcore J."/>
            <person name="James T."/>
        </authorList>
    </citation>
    <scope>NUCLEOTIDE SEQUENCE [LARGE SCALE GENOMIC DNA]</scope>
    <source>
        <strain evidence="6 7">JEL423</strain>
    </source>
</reference>
<feature type="repeat" description="RCC1" evidence="3">
    <location>
        <begin position="129"/>
        <end position="183"/>
    </location>
</feature>
<dbReference type="STRING" id="403673.A0A177WZI8"/>
<dbReference type="VEuPathDB" id="FungiDB:BDEG_28223"/>
<feature type="compositionally biased region" description="Basic residues" evidence="4">
    <location>
        <begin position="57"/>
        <end position="69"/>
    </location>
</feature>
<reference evidence="6 7" key="2">
    <citation type="submission" date="2016-05" db="EMBL/GenBank/DDBJ databases">
        <title>Lineage-specific infection strategies underlie the spectrum of fungal disease in amphibians.</title>
        <authorList>
            <person name="Cuomo C.A."/>
            <person name="Farrer R.A."/>
            <person name="James T."/>
            <person name="Longcore J."/>
            <person name="Birren B."/>
        </authorList>
    </citation>
    <scope>NUCLEOTIDE SEQUENCE [LARGE SCALE GENOMIC DNA]</scope>
    <source>
        <strain evidence="6 7">JEL423</strain>
    </source>
</reference>
<dbReference type="AlphaFoldDB" id="A0A177WZI8"/>
<gene>
    <name evidence="6" type="ORF">BDEG_28223</name>
</gene>
<protein>
    <recommendedName>
        <fullName evidence="5">RCC1-like domain-containing protein</fullName>
    </recommendedName>
</protein>
<dbReference type="PROSITE" id="PS00626">
    <property type="entry name" value="RCC1_2"/>
    <property type="match status" value="1"/>
</dbReference>
<evidence type="ECO:0000256" key="1">
    <source>
        <dbReference type="ARBA" id="ARBA00022658"/>
    </source>
</evidence>
<dbReference type="GO" id="GO:0005085">
    <property type="term" value="F:guanyl-nucleotide exchange factor activity"/>
    <property type="evidence" value="ECO:0007669"/>
    <property type="project" value="TreeGrafter"/>
</dbReference>
<dbReference type="Proteomes" id="UP000077115">
    <property type="component" value="Unassembled WGS sequence"/>
</dbReference>
<dbReference type="EMBL" id="DS022314">
    <property type="protein sequence ID" value="OAJ45055.1"/>
    <property type="molecule type" value="Genomic_DNA"/>
</dbReference>
<dbReference type="InterPro" id="IPR009091">
    <property type="entry name" value="RCC1/BLIP-II"/>
</dbReference>
<dbReference type="PRINTS" id="PR00633">
    <property type="entry name" value="RCCNDNSATION"/>
</dbReference>
<dbReference type="PANTHER" id="PTHR45982:SF1">
    <property type="entry name" value="REGULATOR OF CHROMOSOME CONDENSATION"/>
    <property type="match status" value="1"/>
</dbReference>
<feature type="repeat" description="RCC1" evidence="3">
    <location>
        <begin position="388"/>
        <end position="437"/>
    </location>
</feature>
<feature type="repeat" description="RCC1" evidence="3">
    <location>
        <begin position="276"/>
        <end position="336"/>
    </location>
</feature>
<accession>A0A177WZI8</accession>
<keyword evidence="2" id="KW-0677">Repeat</keyword>
<evidence type="ECO:0000313" key="7">
    <source>
        <dbReference type="Proteomes" id="UP000077115"/>
    </source>
</evidence>
<dbReference type="PROSITE" id="PS50012">
    <property type="entry name" value="RCC1_3"/>
    <property type="match status" value="5"/>
</dbReference>
<feature type="domain" description="RCC1-like" evidence="5">
    <location>
        <begin position="130"/>
        <end position="487"/>
    </location>
</feature>
<dbReference type="InterPro" id="IPR058923">
    <property type="entry name" value="RCC1-like_dom"/>
</dbReference>
<evidence type="ECO:0000313" key="6">
    <source>
        <dbReference type="EMBL" id="OAJ45055.1"/>
    </source>
</evidence>
<evidence type="ECO:0000259" key="5">
    <source>
        <dbReference type="Pfam" id="PF25390"/>
    </source>
</evidence>
<sequence>MLQNARLDFLHRQDLTSTIGLNQVVSLEVTSSIAPGFIQPLKSAKTDTKTDAASLSKRNRPTSPIKHHVSSASPALASVRVSKGKPTRSASMLTESLLKSASTNDAGGRLVRQQSMPAPLLALPNTEVGDVFVVGSGDCGQLGLGDDPDNMSREKPAMLRYFNGKNIIGVFAGGLHNMALTIDGKLYSWGCNDQKALGRNGEETEPGLVQGLDKEFIVSVTCGDSVTAALTREGGCIFGFAPGIKEQALPYLMPDLKGIVQINAGTNHLVAVARDGKIYTWGVGEQGQLGRKVIARHVVDASLTPRPINFRGGHYLSSRFARAYCGGYNTFLVHEKNVLFSFGSHHGSWDLEIQRARPPRSIKEIDPDHGIADVAGGEHHSLVLDGKGNIYTFGRADDGQLGFPDKKRLDVPKHLACLENAVSVSAGGAFSLALIRNASGTNDLYGWGYGEMGQLSNGSVDCCEPEQFNLKGRHVIQAAAGGQHTLMLLRPKPE</sequence>
<dbReference type="OrthoDB" id="61110at2759"/>
<dbReference type="InterPro" id="IPR051553">
    <property type="entry name" value="Ran_GTPase-activating"/>
</dbReference>
<dbReference type="Pfam" id="PF25390">
    <property type="entry name" value="WD40_RLD"/>
    <property type="match status" value="1"/>
</dbReference>
<evidence type="ECO:0000256" key="3">
    <source>
        <dbReference type="PROSITE-ProRule" id="PRU00235"/>
    </source>
</evidence>
<dbReference type="InterPro" id="IPR000408">
    <property type="entry name" value="Reg_chr_condens"/>
</dbReference>
<feature type="repeat" description="RCC1" evidence="3">
    <location>
        <begin position="184"/>
        <end position="233"/>
    </location>
</feature>
<evidence type="ECO:0000256" key="2">
    <source>
        <dbReference type="ARBA" id="ARBA00022737"/>
    </source>
</evidence>
<dbReference type="GO" id="GO:0005737">
    <property type="term" value="C:cytoplasm"/>
    <property type="evidence" value="ECO:0007669"/>
    <property type="project" value="TreeGrafter"/>
</dbReference>
<name>A0A177WZI8_BATDL</name>
<feature type="repeat" description="RCC1" evidence="3">
    <location>
        <begin position="442"/>
        <end position="491"/>
    </location>
</feature>
<dbReference type="eggNOG" id="KOG1426">
    <property type="taxonomic scope" value="Eukaryota"/>
</dbReference>
<dbReference type="Gene3D" id="2.130.10.30">
    <property type="entry name" value="Regulator of chromosome condensation 1/beta-lactamase-inhibitor protein II"/>
    <property type="match status" value="1"/>
</dbReference>
<keyword evidence="1" id="KW-0344">Guanine-nucleotide releasing factor</keyword>
<proteinExistence type="predicted"/>
<feature type="region of interest" description="Disordered" evidence="4">
    <location>
        <begin position="44"/>
        <end position="90"/>
    </location>
</feature>
<dbReference type="SUPFAM" id="SSF50985">
    <property type="entry name" value="RCC1/BLIP-II"/>
    <property type="match status" value="1"/>
</dbReference>
<dbReference type="PANTHER" id="PTHR45982">
    <property type="entry name" value="REGULATOR OF CHROMOSOME CONDENSATION"/>
    <property type="match status" value="1"/>
</dbReference>
<organism evidence="6 7">
    <name type="scientific">Batrachochytrium dendrobatidis (strain JEL423)</name>
    <dbReference type="NCBI Taxonomy" id="403673"/>
    <lineage>
        <taxon>Eukaryota</taxon>
        <taxon>Fungi</taxon>
        <taxon>Fungi incertae sedis</taxon>
        <taxon>Chytridiomycota</taxon>
        <taxon>Chytridiomycota incertae sedis</taxon>
        <taxon>Chytridiomycetes</taxon>
        <taxon>Rhizophydiales</taxon>
        <taxon>Rhizophydiales incertae sedis</taxon>
        <taxon>Batrachochytrium</taxon>
    </lineage>
</organism>